<name>A0A1W6MTD4_9HYPH</name>
<evidence type="ECO:0000313" key="3">
    <source>
        <dbReference type="Proteomes" id="UP000193978"/>
    </source>
</evidence>
<reference evidence="2 3" key="1">
    <citation type="submission" date="2017-02" db="EMBL/GenBank/DDBJ databases">
        <authorList>
            <person name="Peterson S.W."/>
        </authorList>
    </citation>
    <scope>NUCLEOTIDE SEQUENCE [LARGE SCALE GENOMIC DNA]</scope>
    <source>
        <strain evidence="2 3">S285</strain>
    </source>
</reference>
<gene>
    <name evidence="2" type="ORF">B1812_06680</name>
</gene>
<feature type="region of interest" description="Disordered" evidence="1">
    <location>
        <begin position="1"/>
        <end position="78"/>
    </location>
</feature>
<dbReference type="STRING" id="655015.B1812_06680"/>
<proteinExistence type="predicted"/>
<dbReference type="EMBL" id="CP019948">
    <property type="protein sequence ID" value="ARN80812.1"/>
    <property type="molecule type" value="Genomic_DNA"/>
</dbReference>
<feature type="compositionally biased region" description="Polar residues" evidence="1">
    <location>
        <begin position="33"/>
        <end position="44"/>
    </location>
</feature>
<organism evidence="2 3">
    <name type="scientific">Methylocystis bryophila</name>
    <dbReference type="NCBI Taxonomy" id="655015"/>
    <lineage>
        <taxon>Bacteria</taxon>
        <taxon>Pseudomonadati</taxon>
        <taxon>Pseudomonadota</taxon>
        <taxon>Alphaproteobacteria</taxon>
        <taxon>Hyphomicrobiales</taxon>
        <taxon>Methylocystaceae</taxon>
        <taxon>Methylocystis</taxon>
    </lineage>
</organism>
<evidence type="ECO:0000313" key="2">
    <source>
        <dbReference type="EMBL" id="ARN80812.1"/>
    </source>
</evidence>
<feature type="compositionally biased region" description="Polar residues" evidence="1">
    <location>
        <begin position="51"/>
        <end position="61"/>
    </location>
</feature>
<accession>A0A1W6MTD4</accession>
<keyword evidence="3" id="KW-1185">Reference proteome</keyword>
<dbReference type="Proteomes" id="UP000193978">
    <property type="component" value="Chromosome"/>
</dbReference>
<sequence>MSIAARPSPQRSVDGSGEAISFAMPQRGRNRGSAPSQPLCSQRASIGATKSGGSPSASARSMASDAQRPRRREAGKRQAFEAFNLERIDHLDPLPVDRGGFGQPLGLVLRIAGDVAEDSQSFFSRRPKTPERKEFIALWPRRVRRFFCLH</sequence>
<evidence type="ECO:0000256" key="1">
    <source>
        <dbReference type="SAM" id="MobiDB-lite"/>
    </source>
</evidence>
<dbReference type="KEGG" id="mbry:B1812_06680"/>
<dbReference type="AlphaFoldDB" id="A0A1W6MTD4"/>
<protein>
    <submittedName>
        <fullName evidence="2">Uncharacterized protein</fullName>
    </submittedName>
</protein>